<evidence type="ECO:0000256" key="8">
    <source>
        <dbReference type="ARBA" id="ARBA00022741"/>
    </source>
</evidence>
<dbReference type="InterPro" id="IPR017441">
    <property type="entry name" value="Protein_kinase_ATP_BS"/>
</dbReference>
<dbReference type="SUPFAM" id="SSF47769">
    <property type="entry name" value="SAM/Pointed domain"/>
    <property type="match status" value="1"/>
</dbReference>
<dbReference type="Gene3D" id="2.60.40.10">
    <property type="entry name" value="Immunoglobulins"/>
    <property type="match status" value="2"/>
</dbReference>
<dbReference type="AlphaFoldDB" id="A0A671X6B7"/>
<dbReference type="FunFam" id="2.60.40.10:FF:000059">
    <property type="entry name" value="Ephrin type-A receptor 6"/>
    <property type="match status" value="1"/>
</dbReference>
<dbReference type="PANTHER" id="PTHR46877:SF10">
    <property type="entry name" value="EPHRIN TYPE-A RECEPTOR 6"/>
    <property type="match status" value="1"/>
</dbReference>
<dbReference type="SMART" id="SM00060">
    <property type="entry name" value="FN3"/>
    <property type="match status" value="2"/>
</dbReference>
<evidence type="ECO:0000256" key="6">
    <source>
        <dbReference type="ARBA" id="ARBA00022729"/>
    </source>
</evidence>
<reference evidence="22" key="1">
    <citation type="submission" date="2021-04" db="EMBL/GenBank/DDBJ databases">
        <authorList>
            <consortium name="Wellcome Sanger Institute Data Sharing"/>
        </authorList>
    </citation>
    <scope>NUCLEOTIDE SEQUENCE [LARGE SCALE GENOMIC DNA]</scope>
</reference>
<evidence type="ECO:0000256" key="17">
    <source>
        <dbReference type="PROSITE-ProRule" id="PRU10141"/>
    </source>
</evidence>
<evidence type="ECO:0000259" key="18">
    <source>
        <dbReference type="PROSITE" id="PS50011"/>
    </source>
</evidence>
<dbReference type="GO" id="GO:0005524">
    <property type="term" value="F:ATP binding"/>
    <property type="evidence" value="ECO:0007669"/>
    <property type="project" value="UniProtKB-UniRule"/>
</dbReference>
<dbReference type="InterPro" id="IPR013761">
    <property type="entry name" value="SAM/pointed_sf"/>
</dbReference>
<feature type="domain" description="Protein kinase" evidence="18">
    <location>
        <begin position="527"/>
        <end position="788"/>
    </location>
</feature>
<dbReference type="GO" id="GO:0005005">
    <property type="term" value="F:transmembrane-ephrin receptor activity"/>
    <property type="evidence" value="ECO:0007669"/>
    <property type="project" value="TreeGrafter"/>
</dbReference>
<keyword evidence="3" id="KW-0597">Phosphoprotein</keyword>
<name>A0A671X6B7_SPAAU</name>
<keyword evidence="14" id="KW-0675">Receptor</keyword>
<sequence>MDEHNRPIHTFQVCNVMEPNQNNWLRSNWISRQAAQKIYVELRFTLRDCNSIPWVSGTCKETFNLFYHETDEAHGVKFKPPQYTKIDTIAADESFTQMDLGDRILKLNTEVREVGPMTRKGFYLAFQDIGACIALVSVRVYYKKCPFTLRNLASFPDTVPRVDSSSLVEVRGACIDHAEERDTPKLFCGADGDWLVPLGKCVCSVGYEEIDGSCSACHPGFYKAYAGNIKCSKCPPHSFSYGEGAAICRCEKGFFRAEKDPPTMACTRPPSPPRNPMFNLNDTCLMLEWLPPSDTGGRRDLTYNVQCKRCGPEPNHCQLCEEDLRFLPRPLGLTNATVTVMEFSAHANYTFEIESLNGVSDMSSFPRQVAIITVTQIFIVQWVNLAVSDWTPFGVYHFCIAEIVLIILHSLPQEHEQLSYSSTRTRAPSVIISGLKPATWYVFSVRTRSPAGYSSYSHKYEYETTGDCKYPRTICSTCFCGRIHLSLSQTSYYLPFPGIKTYVDPDTYEDPTQAVHEFTKEIDPSRIRIERVIGAGEFGEVCSGRLRTPGKKEIAVAIKTLKGGYVERQRRDFLREASIMGQFDHPNIIRLEGVVTKSRPVMIVVEYMENGSLDSFLRQHDGHFTVIQLVGMLRGIASGMKYLSDMGYVHRDLAARNILVNSNLVCKVSDFGLSRVLEDDPEAAYTTTGGKIPIRWTAPEAISYRKFSSASDAWSYGIVMWEVMSYGERPYWEMSNQDVILSIEEGYRLPAPMGCPVALHQLMLHCWQKERSHRPKFTDVVSFLDKLIRNPSSLLPLVEDIQSLPESPGEEMDYPMFISIGDWLDSIKMSQYKSNFMAAGYDTLDSVARMSIE</sequence>
<dbReference type="InterPro" id="IPR011009">
    <property type="entry name" value="Kinase-like_dom_sf"/>
</dbReference>
<dbReference type="SMART" id="SM00615">
    <property type="entry name" value="EPH_lbd"/>
    <property type="match status" value="1"/>
</dbReference>
<feature type="binding site" evidence="17">
    <location>
        <position position="559"/>
    </location>
    <ligand>
        <name>ATP</name>
        <dbReference type="ChEBI" id="CHEBI:30616"/>
    </ligand>
</feature>
<comment type="subcellular location">
    <subcellularLocation>
        <location evidence="1">Membrane</location>
        <topology evidence="1">Single-pass type I membrane protein</topology>
    </subcellularLocation>
</comment>
<dbReference type="PROSITE" id="PS50011">
    <property type="entry name" value="PROTEIN_KINASE_DOM"/>
    <property type="match status" value="1"/>
</dbReference>
<feature type="domain" description="Eph LBD" evidence="21">
    <location>
        <begin position="1"/>
        <end position="150"/>
    </location>
</feature>
<dbReference type="EC" id="2.7.10.1" evidence="2"/>
<evidence type="ECO:0000256" key="2">
    <source>
        <dbReference type="ARBA" id="ARBA00011902"/>
    </source>
</evidence>
<dbReference type="SMART" id="SM00219">
    <property type="entry name" value="TyrKc"/>
    <property type="match status" value="1"/>
</dbReference>
<dbReference type="PROSITE" id="PS50853">
    <property type="entry name" value="FN3"/>
    <property type="match status" value="1"/>
</dbReference>
<dbReference type="InterPro" id="IPR001245">
    <property type="entry name" value="Ser-Thr/Tyr_kinase_cat_dom"/>
</dbReference>
<dbReference type="GO" id="GO:0030425">
    <property type="term" value="C:dendrite"/>
    <property type="evidence" value="ECO:0007669"/>
    <property type="project" value="TreeGrafter"/>
</dbReference>
<dbReference type="Gene3D" id="3.30.200.20">
    <property type="entry name" value="Phosphorylase Kinase, domain 1"/>
    <property type="match status" value="1"/>
</dbReference>
<dbReference type="Gene3D" id="1.10.510.10">
    <property type="entry name" value="Transferase(Phosphotransferase) domain 1"/>
    <property type="match status" value="1"/>
</dbReference>
<dbReference type="PROSITE" id="PS00791">
    <property type="entry name" value="RECEPTOR_TYR_KIN_V_2"/>
    <property type="match status" value="1"/>
</dbReference>
<dbReference type="CDD" id="cd00063">
    <property type="entry name" value="FN3"/>
    <property type="match status" value="2"/>
</dbReference>
<evidence type="ECO:0000256" key="14">
    <source>
        <dbReference type="ARBA" id="ARBA00023170"/>
    </source>
</evidence>
<dbReference type="PRINTS" id="PR00109">
    <property type="entry name" value="TYRKINASE"/>
</dbReference>
<dbReference type="Pfam" id="PF07647">
    <property type="entry name" value="SAM_2"/>
    <property type="match status" value="1"/>
</dbReference>
<dbReference type="InterPro" id="IPR008979">
    <property type="entry name" value="Galactose-bd-like_sf"/>
</dbReference>
<evidence type="ECO:0000259" key="20">
    <source>
        <dbReference type="PROSITE" id="PS50853"/>
    </source>
</evidence>
<evidence type="ECO:0000256" key="11">
    <source>
        <dbReference type="ARBA" id="ARBA00022989"/>
    </source>
</evidence>
<dbReference type="SUPFAM" id="SSF56112">
    <property type="entry name" value="Protein kinase-like (PK-like)"/>
    <property type="match status" value="1"/>
</dbReference>
<dbReference type="PROSITE" id="PS50105">
    <property type="entry name" value="SAM_DOMAIN"/>
    <property type="match status" value="1"/>
</dbReference>
<evidence type="ECO:0000256" key="5">
    <source>
        <dbReference type="ARBA" id="ARBA00022692"/>
    </source>
</evidence>
<dbReference type="InterPro" id="IPR008266">
    <property type="entry name" value="Tyr_kinase_AS"/>
</dbReference>
<dbReference type="PROSITE" id="PS51550">
    <property type="entry name" value="EPH_LBD"/>
    <property type="match status" value="1"/>
</dbReference>
<reference evidence="22" key="3">
    <citation type="submission" date="2025-09" db="UniProtKB">
        <authorList>
            <consortium name="Ensembl"/>
        </authorList>
    </citation>
    <scope>IDENTIFICATION</scope>
</reference>
<dbReference type="InterPro" id="IPR027936">
    <property type="entry name" value="Eph_TM"/>
</dbReference>
<dbReference type="Gene3D" id="2.60.120.260">
    <property type="entry name" value="Galactose-binding domain-like"/>
    <property type="match status" value="1"/>
</dbReference>
<dbReference type="Pfam" id="PF25599">
    <property type="entry name" value="Ephrin_CRD"/>
    <property type="match status" value="1"/>
</dbReference>
<keyword evidence="7" id="KW-0677">Repeat</keyword>
<keyword evidence="9" id="KW-0418">Kinase</keyword>
<dbReference type="InterPro" id="IPR036116">
    <property type="entry name" value="FN3_sf"/>
</dbReference>
<dbReference type="Pfam" id="PF01404">
    <property type="entry name" value="Ephrin_lbd"/>
    <property type="match status" value="1"/>
</dbReference>
<keyword evidence="6" id="KW-0732">Signal</keyword>
<dbReference type="FunFam" id="2.60.40.1770:FF:000001">
    <property type="entry name" value="Ephrin type-A receptor 5"/>
    <property type="match status" value="1"/>
</dbReference>
<dbReference type="GO" id="GO:0007411">
    <property type="term" value="P:axon guidance"/>
    <property type="evidence" value="ECO:0007669"/>
    <property type="project" value="TreeGrafter"/>
</dbReference>
<evidence type="ECO:0000259" key="19">
    <source>
        <dbReference type="PROSITE" id="PS50105"/>
    </source>
</evidence>
<dbReference type="PROSITE" id="PS00790">
    <property type="entry name" value="RECEPTOR_TYR_KIN_V_1"/>
    <property type="match status" value="1"/>
</dbReference>
<dbReference type="InterPro" id="IPR050449">
    <property type="entry name" value="Ephrin_rcpt_TKs"/>
</dbReference>
<evidence type="ECO:0000256" key="16">
    <source>
        <dbReference type="ARBA" id="ARBA00051243"/>
    </source>
</evidence>
<evidence type="ECO:0000256" key="12">
    <source>
        <dbReference type="ARBA" id="ARBA00023136"/>
    </source>
</evidence>
<dbReference type="InterPro" id="IPR003961">
    <property type="entry name" value="FN3_dom"/>
</dbReference>
<reference evidence="22" key="2">
    <citation type="submission" date="2025-08" db="UniProtKB">
        <authorList>
            <consortium name="Ensembl"/>
        </authorList>
    </citation>
    <scope>IDENTIFICATION</scope>
</reference>
<dbReference type="InterPro" id="IPR001660">
    <property type="entry name" value="SAM"/>
</dbReference>
<keyword evidence="8 17" id="KW-0547">Nucleotide-binding</keyword>
<dbReference type="Pfam" id="PF07714">
    <property type="entry name" value="PK_Tyr_Ser-Thr"/>
    <property type="match status" value="1"/>
</dbReference>
<dbReference type="InterPro" id="IPR000719">
    <property type="entry name" value="Prot_kinase_dom"/>
</dbReference>
<evidence type="ECO:0000313" key="22">
    <source>
        <dbReference type="Ensembl" id="ENSSAUP00010046563.1"/>
    </source>
</evidence>
<dbReference type="SUPFAM" id="SSF49265">
    <property type="entry name" value="Fibronectin type III"/>
    <property type="match status" value="1"/>
</dbReference>
<evidence type="ECO:0000256" key="10">
    <source>
        <dbReference type="ARBA" id="ARBA00022840"/>
    </source>
</evidence>
<protein>
    <recommendedName>
        <fullName evidence="2">receptor protein-tyrosine kinase</fullName>
        <ecNumber evidence="2">2.7.10.1</ecNumber>
    </recommendedName>
</protein>
<dbReference type="Pfam" id="PF00041">
    <property type="entry name" value="fn3"/>
    <property type="match status" value="1"/>
</dbReference>
<feature type="domain" description="SAM" evidence="19">
    <location>
        <begin position="819"/>
        <end position="853"/>
    </location>
</feature>
<keyword evidence="11" id="KW-1133">Transmembrane helix</keyword>
<dbReference type="FunFam" id="2.10.50.10:FF:000001">
    <property type="entry name" value="Ephrin type-A receptor 5"/>
    <property type="match status" value="1"/>
</dbReference>
<dbReference type="Proteomes" id="UP000472265">
    <property type="component" value="Chromosome 9"/>
</dbReference>
<keyword evidence="10 17" id="KW-0067">ATP-binding</keyword>
<dbReference type="PROSITE" id="PS00107">
    <property type="entry name" value="PROTEIN_KINASE_ATP"/>
    <property type="match status" value="1"/>
</dbReference>
<evidence type="ECO:0000256" key="7">
    <source>
        <dbReference type="ARBA" id="ARBA00022737"/>
    </source>
</evidence>
<dbReference type="PANTHER" id="PTHR46877">
    <property type="entry name" value="EPH RECEPTOR A5"/>
    <property type="match status" value="1"/>
</dbReference>
<dbReference type="Gene3D" id="1.10.150.50">
    <property type="entry name" value="Transcription Factor, Ets-1"/>
    <property type="match status" value="1"/>
</dbReference>
<dbReference type="Pfam" id="PF14575">
    <property type="entry name" value="EphA2_TM"/>
    <property type="match status" value="1"/>
</dbReference>
<dbReference type="InterPro" id="IPR020635">
    <property type="entry name" value="Tyr_kinase_cat_dom"/>
</dbReference>
<accession>A0A671X6B7</accession>
<evidence type="ECO:0000256" key="4">
    <source>
        <dbReference type="ARBA" id="ARBA00022679"/>
    </source>
</evidence>
<evidence type="ECO:0000256" key="9">
    <source>
        <dbReference type="ARBA" id="ARBA00022777"/>
    </source>
</evidence>
<feature type="domain" description="Fibronectin type-III" evidence="20">
    <location>
        <begin position="269"/>
        <end position="377"/>
    </location>
</feature>
<dbReference type="FunFam" id="1.10.510.10:FF:000083">
    <property type="entry name" value="Ephrin type-A receptor 3"/>
    <property type="match status" value="1"/>
</dbReference>
<dbReference type="InterPro" id="IPR001426">
    <property type="entry name" value="Tyr_kinase_rcpt_V_CS"/>
</dbReference>
<evidence type="ECO:0000256" key="1">
    <source>
        <dbReference type="ARBA" id="ARBA00004479"/>
    </source>
</evidence>
<dbReference type="InterPro" id="IPR011641">
    <property type="entry name" value="Tyr-kin_ephrin_A/B_rcpt-like"/>
</dbReference>
<organism evidence="22 23">
    <name type="scientific">Sparus aurata</name>
    <name type="common">Gilthead sea bream</name>
    <dbReference type="NCBI Taxonomy" id="8175"/>
    <lineage>
        <taxon>Eukaryota</taxon>
        <taxon>Metazoa</taxon>
        <taxon>Chordata</taxon>
        <taxon>Craniata</taxon>
        <taxon>Vertebrata</taxon>
        <taxon>Euteleostomi</taxon>
        <taxon>Actinopterygii</taxon>
        <taxon>Neopterygii</taxon>
        <taxon>Teleostei</taxon>
        <taxon>Neoteleostei</taxon>
        <taxon>Acanthomorphata</taxon>
        <taxon>Eupercaria</taxon>
        <taxon>Spariformes</taxon>
        <taxon>Sparidae</taxon>
        <taxon>Sparus</taxon>
    </lineage>
</organism>
<evidence type="ECO:0000313" key="23">
    <source>
        <dbReference type="Proteomes" id="UP000472265"/>
    </source>
</evidence>
<keyword evidence="23" id="KW-1185">Reference proteome</keyword>
<dbReference type="PROSITE" id="PS00109">
    <property type="entry name" value="PROTEIN_KINASE_TYR"/>
    <property type="match status" value="1"/>
</dbReference>
<dbReference type="Ensembl" id="ENSSAUT00010048930.1">
    <property type="protein sequence ID" value="ENSSAUP00010046563.1"/>
    <property type="gene ID" value="ENSSAUG00010019347.1"/>
</dbReference>
<keyword evidence="13" id="KW-0829">Tyrosine-protein kinase</keyword>
<evidence type="ECO:0000259" key="21">
    <source>
        <dbReference type="PROSITE" id="PS51550"/>
    </source>
</evidence>
<dbReference type="FunFam" id="3.30.200.20:FF:000001">
    <property type="entry name" value="Ephrin type-A receptor 5"/>
    <property type="match status" value="1"/>
</dbReference>
<evidence type="ECO:0000256" key="15">
    <source>
        <dbReference type="ARBA" id="ARBA00023180"/>
    </source>
</evidence>
<keyword evidence="5" id="KW-0812">Transmembrane</keyword>
<keyword evidence="4" id="KW-0808">Transferase</keyword>
<dbReference type="GO" id="GO:0005886">
    <property type="term" value="C:plasma membrane"/>
    <property type="evidence" value="ECO:0007669"/>
    <property type="project" value="TreeGrafter"/>
</dbReference>
<evidence type="ECO:0000256" key="3">
    <source>
        <dbReference type="ARBA" id="ARBA00022553"/>
    </source>
</evidence>
<dbReference type="CDD" id="cd05066">
    <property type="entry name" value="PTKc_EphR_A"/>
    <property type="match status" value="1"/>
</dbReference>
<comment type="catalytic activity">
    <reaction evidence="16">
        <text>L-tyrosyl-[protein] + ATP = O-phospho-L-tyrosyl-[protein] + ADP + H(+)</text>
        <dbReference type="Rhea" id="RHEA:10596"/>
        <dbReference type="Rhea" id="RHEA-COMP:10136"/>
        <dbReference type="Rhea" id="RHEA-COMP:20101"/>
        <dbReference type="ChEBI" id="CHEBI:15378"/>
        <dbReference type="ChEBI" id="CHEBI:30616"/>
        <dbReference type="ChEBI" id="CHEBI:46858"/>
        <dbReference type="ChEBI" id="CHEBI:61978"/>
        <dbReference type="ChEBI" id="CHEBI:456216"/>
        <dbReference type="EC" id="2.7.10.1"/>
    </reaction>
</comment>
<dbReference type="SUPFAM" id="SSF49785">
    <property type="entry name" value="Galactose-binding domain-like"/>
    <property type="match status" value="1"/>
</dbReference>
<evidence type="ECO:0000256" key="13">
    <source>
        <dbReference type="ARBA" id="ARBA00023137"/>
    </source>
</evidence>
<gene>
    <name evidence="22" type="primary">EPHA6</name>
</gene>
<dbReference type="Gene3D" id="2.10.50.10">
    <property type="entry name" value="Tumor Necrosis Factor Receptor, subunit A, domain 2"/>
    <property type="match status" value="1"/>
</dbReference>
<dbReference type="FunFam" id="2.60.120.260:FF:000001">
    <property type="entry name" value="Ephrin type-A receptor 7"/>
    <property type="match status" value="1"/>
</dbReference>
<keyword evidence="12" id="KW-0472">Membrane</keyword>
<dbReference type="InterPro" id="IPR001090">
    <property type="entry name" value="Ephrin_rcpt_lig-bd_dom"/>
</dbReference>
<proteinExistence type="predicted"/>
<keyword evidence="15" id="KW-0325">Glycoprotein</keyword>
<dbReference type="InterPro" id="IPR013783">
    <property type="entry name" value="Ig-like_fold"/>
</dbReference>
<dbReference type="Gene3D" id="2.60.40.1770">
    <property type="entry name" value="ephrin a2 ectodomain"/>
    <property type="match status" value="1"/>
</dbReference>
<dbReference type="GeneTree" id="ENSGT00940000154490"/>
<dbReference type="SMART" id="SM01411">
    <property type="entry name" value="Ephrin_rec_like"/>
    <property type="match status" value="1"/>
</dbReference>
<dbReference type="Pfam" id="PF07699">
    <property type="entry name" value="Ephrin_rec_like"/>
    <property type="match status" value="1"/>
</dbReference>